<evidence type="ECO:0000256" key="6">
    <source>
        <dbReference type="ARBA" id="ARBA00022695"/>
    </source>
</evidence>
<sequence>MNTLGIYGGSFDPVHNGHLAFARCLRDTFALPEVRLIPTGLPPHRAELRVSPQQRLDWVRLAIAGEPGLVADDREVQRDGYSYTFDTLTGLQAEQPDTLLVWLIGADSLANLPRWHRWRELLELGHLVVAARPGFEFDRLSGEIGREYAKRLVTATPESLARGKISRLPSPLTTISSTELRERLARGDDVSALTPIADELAASGLYRTTP</sequence>
<dbReference type="InterPro" id="IPR014729">
    <property type="entry name" value="Rossmann-like_a/b/a_fold"/>
</dbReference>
<comment type="function">
    <text evidence="1 11">Catalyzes the reversible adenylation of nicotinate mononucleotide (NaMN) to nicotinic acid adenine dinucleotide (NaAD).</text>
</comment>
<dbReference type="NCBIfam" id="NF000839">
    <property type="entry name" value="PRK00071.1-1"/>
    <property type="match status" value="1"/>
</dbReference>
<dbReference type="NCBIfam" id="TIGR00482">
    <property type="entry name" value="nicotinate (nicotinamide) nucleotide adenylyltransferase"/>
    <property type="match status" value="1"/>
</dbReference>
<comment type="similarity">
    <text evidence="3 11">Belongs to the NadD family.</text>
</comment>
<dbReference type="InterPro" id="IPR005248">
    <property type="entry name" value="NadD/NMNAT"/>
</dbReference>
<evidence type="ECO:0000256" key="3">
    <source>
        <dbReference type="ARBA" id="ARBA00009014"/>
    </source>
</evidence>
<evidence type="ECO:0000256" key="11">
    <source>
        <dbReference type="HAMAP-Rule" id="MF_00244"/>
    </source>
</evidence>
<evidence type="ECO:0000256" key="9">
    <source>
        <dbReference type="ARBA" id="ARBA00023027"/>
    </source>
</evidence>
<organism evidence="13 14">
    <name type="scientific">Jeongeupia chitinilytica</name>
    <dbReference type="NCBI Taxonomy" id="1041641"/>
    <lineage>
        <taxon>Bacteria</taxon>
        <taxon>Pseudomonadati</taxon>
        <taxon>Pseudomonadota</taxon>
        <taxon>Betaproteobacteria</taxon>
        <taxon>Neisseriales</taxon>
        <taxon>Chitinibacteraceae</taxon>
        <taxon>Jeongeupia</taxon>
    </lineage>
</organism>
<protein>
    <recommendedName>
        <fullName evidence="11">Probable nicotinate-nucleotide adenylyltransferase</fullName>
        <ecNumber evidence="11">2.7.7.18</ecNumber>
    </recommendedName>
    <alternativeName>
        <fullName evidence="11">Deamido-NAD(+) diphosphorylase</fullName>
    </alternativeName>
    <alternativeName>
        <fullName evidence="11">Deamido-NAD(+) pyrophosphorylase</fullName>
    </alternativeName>
    <alternativeName>
        <fullName evidence="11">Nicotinate mononucleotide adenylyltransferase</fullName>
        <shortName evidence="11">NaMN adenylyltransferase</shortName>
    </alternativeName>
</protein>
<dbReference type="SUPFAM" id="SSF52374">
    <property type="entry name" value="Nucleotidylyl transferase"/>
    <property type="match status" value="1"/>
</dbReference>
<dbReference type="PANTHER" id="PTHR39321:SF3">
    <property type="entry name" value="PHOSPHOPANTETHEINE ADENYLYLTRANSFERASE"/>
    <property type="match status" value="1"/>
</dbReference>
<keyword evidence="5 11" id="KW-0808">Transferase</keyword>
<dbReference type="Proteomes" id="UP000604737">
    <property type="component" value="Unassembled WGS sequence"/>
</dbReference>
<dbReference type="CDD" id="cd02165">
    <property type="entry name" value="NMNAT"/>
    <property type="match status" value="1"/>
</dbReference>
<evidence type="ECO:0000256" key="4">
    <source>
        <dbReference type="ARBA" id="ARBA00022642"/>
    </source>
</evidence>
<accession>A0ABQ3H106</accession>
<dbReference type="GO" id="GO:0016779">
    <property type="term" value="F:nucleotidyltransferase activity"/>
    <property type="evidence" value="ECO:0007669"/>
    <property type="project" value="UniProtKB-KW"/>
</dbReference>
<reference evidence="14" key="1">
    <citation type="journal article" date="2019" name="Int. J. Syst. Evol. Microbiol.">
        <title>The Global Catalogue of Microorganisms (GCM) 10K type strain sequencing project: providing services to taxonomists for standard genome sequencing and annotation.</title>
        <authorList>
            <consortium name="The Broad Institute Genomics Platform"/>
            <consortium name="The Broad Institute Genome Sequencing Center for Infectious Disease"/>
            <person name="Wu L."/>
            <person name="Ma J."/>
        </authorList>
    </citation>
    <scope>NUCLEOTIDE SEQUENCE [LARGE SCALE GENOMIC DNA]</scope>
    <source>
        <strain evidence="14">KCTC 23701</strain>
    </source>
</reference>
<dbReference type="EMBL" id="BMYO01000006">
    <property type="protein sequence ID" value="GHD64152.1"/>
    <property type="molecule type" value="Genomic_DNA"/>
</dbReference>
<keyword evidence="8 11" id="KW-0067">ATP-binding</keyword>
<comment type="caution">
    <text evidence="13">The sequence shown here is derived from an EMBL/GenBank/DDBJ whole genome shotgun (WGS) entry which is preliminary data.</text>
</comment>
<dbReference type="Gene3D" id="3.40.50.620">
    <property type="entry name" value="HUPs"/>
    <property type="match status" value="1"/>
</dbReference>
<comment type="pathway">
    <text evidence="2 11">Cofactor biosynthesis; NAD(+) biosynthesis; deamido-NAD(+) from nicotinate D-ribonucleotide: step 1/1.</text>
</comment>
<evidence type="ECO:0000256" key="7">
    <source>
        <dbReference type="ARBA" id="ARBA00022741"/>
    </source>
</evidence>
<feature type="domain" description="Cytidyltransferase-like" evidence="12">
    <location>
        <begin position="6"/>
        <end position="183"/>
    </location>
</feature>
<evidence type="ECO:0000256" key="1">
    <source>
        <dbReference type="ARBA" id="ARBA00002324"/>
    </source>
</evidence>
<proteinExistence type="inferred from homology"/>
<evidence type="ECO:0000256" key="10">
    <source>
        <dbReference type="ARBA" id="ARBA00048721"/>
    </source>
</evidence>
<keyword evidence="6 11" id="KW-0548">Nucleotidyltransferase</keyword>
<keyword evidence="4 11" id="KW-0662">Pyridine nucleotide biosynthesis</keyword>
<name>A0ABQ3H106_9NEIS</name>
<keyword evidence="14" id="KW-1185">Reference proteome</keyword>
<evidence type="ECO:0000313" key="14">
    <source>
        <dbReference type="Proteomes" id="UP000604737"/>
    </source>
</evidence>
<dbReference type="PANTHER" id="PTHR39321">
    <property type="entry name" value="NICOTINATE-NUCLEOTIDE ADENYLYLTRANSFERASE-RELATED"/>
    <property type="match status" value="1"/>
</dbReference>
<dbReference type="Pfam" id="PF01467">
    <property type="entry name" value="CTP_transf_like"/>
    <property type="match status" value="1"/>
</dbReference>
<evidence type="ECO:0000256" key="5">
    <source>
        <dbReference type="ARBA" id="ARBA00022679"/>
    </source>
</evidence>
<gene>
    <name evidence="11 13" type="primary">nadD</name>
    <name evidence="13" type="ORF">GCM10007350_22580</name>
</gene>
<evidence type="ECO:0000259" key="12">
    <source>
        <dbReference type="Pfam" id="PF01467"/>
    </source>
</evidence>
<evidence type="ECO:0000256" key="2">
    <source>
        <dbReference type="ARBA" id="ARBA00005019"/>
    </source>
</evidence>
<keyword evidence="9 11" id="KW-0520">NAD</keyword>
<evidence type="ECO:0000313" key="13">
    <source>
        <dbReference type="EMBL" id="GHD64152.1"/>
    </source>
</evidence>
<dbReference type="InterPro" id="IPR004821">
    <property type="entry name" value="Cyt_trans-like"/>
</dbReference>
<comment type="catalytic activity">
    <reaction evidence="10 11">
        <text>nicotinate beta-D-ribonucleotide + ATP + H(+) = deamido-NAD(+) + diphosphate</text>
        <dbReference type="Rhea" id="RHEA:22860"/>
        <dbReference type="ChEBI" id="CHEBI:15378"/>
        <dbReference type="ChEBI" id="CHEBI:30616"/>
        <dbReference type="ChEBI" id="CHEBI:33019"/>
        <dbReference type="ChEBI" id="CHEBI:57502"/>
        <dbReference type="ChEBI" id="CHEBI:58437"/>
        <dbReference type="EC" id="2.7.7.18"/>
    </reaction>
</comment>
<dbReference type="EC" id="2.7.7.18" evidence="11"/>
<evidence type="ECO:0000256" key="8">
    <source>
        <dbReference type="ARBA" id="ARBA00022840"/>
    </source>
</evidence>
<keyword evidence="7 11" id="KW-0547">Nucleotide-binding</keyword>
<dbReference type="HAMAP" id="MF_00244">
    <property type="entry name" value="NaMN_adenylyltr"/>
    <property type="match status" value="1"/>
</dbReference>